<evidence type="ECO:0000256" key="5">
    <source>
        <dbReference type="ARBA" id="ARBA00022737"/>
    </source>
</evidence>
<accession>A0A9N9RTF8</accession>
<evidence type="ECO:0000313" key="9">
    <source>
        <dbReference type="EMBL" id="CAG9804703.1"/>
    </source>
</evidence>
<dbReference type="GO" id="GO:0005634">
    <property type="term" value="C:nucleus"/>
    <property type="evidence" value="ECO:0007669"/>
    <property type="project" value="UniProtKB-SubCell"/>
</dbReference>
<dbReference type="InterPro" id="IPR040122">
    <property type="entry name" value="Importin_beta"/>
</dbReference>
<proteinExistence type="predicted"/>
<reference evidence="9" key="2">
    <citation type="submission" date="2022-10" db="EMBL/GenBank/DDBJ databases">
        <authorList>
            <consortium name="ENA_rothamsted_submissions"/>
            <consortium name="culmorum"/>
            <person name="King R."/>
        </authorList>
    </citation>
    <scope>NUCLEOTIDE SEQUENCE</scope>
</reference>
<comment type="subcellular location">
    <subcellularLocation>
        <location evidence="2">Cytoplasm</location>
    </subcellularLocation>
    <subcellularLocation>
        <location evidence="1">Nucleus</location>
    </subcellularLocation>
</comment>
<dbReference type="InterPro" id="IPR058584">
    <property type="entry name" value="IMB1_TNPO1-like_TPR"/>
</dbReference>
<evidence type="ECO:0000313" key="10">
    <source>
        <dbReference type="Proteomes" id="UP001153620"/>
    </source>
</evidence>
<dbReference type="Pfam" id="PF25780">
    <property type="entry name" value="TPR_IPO5"/>
    <property type="match status" value="1"/>
</dbReference>
<keyword evidence="10" id="KW-1185">Reference proteome</keyword>
<keyword evidence="3" id="KW-0813">Transport</keyword>
<dbReference type="InterPro" id="IPR016024">
    <property type="entry name" value="ARM-type_fold"/>
</dbReference>
<dbReference type="AlphaFoldDB" id="A0A9N9RTF8"/>
<dbReference type="Proteomes" id="UP001153620">
    <property type="component" value="Chromosome 2"/>
</dbReference>
<dbReference type="OrthoDB" id="543373at2759"/>
<evidence type="ECO:0000256" key="6">
    <source>
        <dbReference type="ARBA" id="ARBA00022927"/>
    </source>
</evidence>
<keyword evidence="5" id="KW-0677">Repeat</keyword>
<dbReference type="SMART" id="SM01349">
    <property type="entry name" value="TOG"/>
    <property type="match status" value="1"/>
</dbReference>
<dbReference type="Gene3D" id="1.25.10.10">
    <property type="entry name" value="Leucine-rich Repeat Variant"/>
    <property type="match status" value="1"/>
</dbReference>
<dbReference type="GO" id="GO:0000226">
    <property type="term" value="P:microtubule cytoskeleton organization"/>
    <property type="evidence" value="ECO:0007669"/>
    <property type="project" value="UniProtKB-ARBA"/>
</dbReference>
<keyword evidence="7" id="KW-0539">Nucleus</keyword>
<evidence type="ECO:0000259" key="8">
    <source>
        <dbReference type="SMART" id="SM01349"/>
    </source>
</evidence>
<dbReference type="InterPro" id="IPR040928">
    <property type="entry name" value="Importin_rep_5"/>
</dbReference>
<dbReference type="Pfam" id="PF18829">
    <property type="entry name" value="Importin_rep_6"/>
    <property type="match status" value="1"/>
</dbReference>
<dbReference type="Pfam" id="PF18808">
    <property type="entry name" value="Importin_rep_4"/>
    <property type="match status" value="1"/>
</dbReference>
<sequence>MADDTQFSNLLNSLLSIDNDARSQAEETYNNLTTEVKVTLLLRAIQNATVHEESRLMAAVLLRRVFSSDFQDFYPKLPVEQQTELKQQVLLLLQQDVSANLRRKICEVVAEVARNLIDDDGNNQWQEILQLLFQCASSPNVLLQESALRIFASVPGIFGNQQNHFLQIIKEMLLKYLDPSSNADVRFQAVRAVVAFILLNDKEVEIQKSFSDLLPHVIMITADSIKEEDDQTLIKLLIDMSETVPKYLRPQLESIFEMCINVFRSEDVEDSWRHLALEVMVSLSENASAMVRKKAEKYIAALVPLVLKMMTELDDDDEDWSVSDEIEEDDTGENNVIAESALDRLACGLGGKAILPHVIQNIPTMLNNPDWKYRHAALMAISAAGEGCHKQMETMLDSVTEGTLKYLADSHPRVRYAACNAIGQMCTDFAPTFEKKFHAQVIPGLLNLLEDHANPRVQAHAGAALVNFSEDCPKTILTRYLDGIMNKLGAILNTKFNELVEKGTKLVLEQVVTTIASVADTTEKEFIVYYDQLMPCLKYIIANANTDELKMLRGKTIECVSLIGLAVGAEKFMADASEIMDMLLKTHTEGNLPDDDPQTTYLISAWARICKILGKQFEQYLPLVMGPVMKTAAMKPEVAVLDNDEIQDVESDPDWQFVNLSDQQNFGIRTAGLEDKAAACEMLVCYARELKEGFANYAEEVVRLMVPMFKFYFHDGVRRAAAESLPYLLICAKIKGQQYLENMWAYICPELLKAIETEPEAEVIAELLASLAKCIETLGSNCLSAEAMDEVLKIINRFMNEHFEKADKRAQARNEEDYDEAVEEQLAEEDETDVYLLSRIADIIHSLFSIQKVLFMPYFDQVAPHFIKLLDPARPSWSDRQWALCIFDDVIEFCGPQCAKYQQFFLQSMIQYCKDKQPEVRQAAMYGCGILAQHGGDQFAQTCSVAMPILVEAVMATNAREPENMTVTENAISAIAKILKYNSSAITNADEIVNIWFQSLPVTEDDEEAPHIYGYLCDLIQSNHPIILGNNNSNLPRIVALIGDAFYHGVIQIITPTNENIDNMRLEYVQRNNDVAGRMLNIVKQIQSNVEVFNACIQMINDQQKSALEEAMKNFNNITVA</sequence>
<dbReference type="Pfam" id="PF18816">
    <property type="entry name" value="Importin_rep_5"/>
    <property type="match status" value="1"/>
</dbReference>
<name>A0A9N9RTF8_9DIPT</name>
<dbReference type="Pfam" id="PF25574">
    <property type="entry name" value="TPR_IMB1"/>
    <property type="match status" value="1"/>
</dbReference>
<evidence type="ECO:0000256" key="2">
    <source>
        <dbReference type="ARBA" id="ARBA00004496"/>
    </source>
</evidence>
<keyword evidence="6" id="KW-0653">Protein transport</keyword>
<dbReference type="InterPro" id="IPR041389">
    <property type="entry name" value="Importin_rep_6"/>
</dbReference>
<evidence type="ECO:0000256" key="3">
    <source>
        <dbReference type="ARBA" id="ARBA00022448"/>
    </source>
</evidence>
<reference evidence="9" key="1">
    <citation type="submission" date="2022-01" db="EMBL/GenBank/DDBJ databases">
        <authorList>
            <person name="King R."/>
        </authorList>
    </citation>
    <scope>NUCLEOTIDE SEQUENCE</scope>
</reference>
<organism evidence="9 10">
    <name type="scientific">Chironomus riparius</name>
    <dbReference type="NCBI Taxonomy" id="315576"/>
    <lineage>
        <taxon>Eukaryota</taxon>
        <taxon>Metazoa</taxon>
        <taxon>Ecdysozoa</taxon>
        <taxon>Arthropoda</taxon>
        <taxon>Hexapoda</taxon>
        <taxon>Insecta</taxon>
        <taxon>Pterygota</taxon>
        <taxon>Neoptera</taxon>
        <taxon>Endopterygota</taxon>
        <taxon>Diptera</taxon>
        <taxon>Nematocera</taxon>
        <taxon>Chironomoidea</taxon>
        <taxon>Chironomidae</taxon>
        <taxon>Chironominae</taxon>
        <taxon>Chironomus</taxon>
    </lineage>
</organism>
<dbReference type="EMBL" id="OU895878">
    <property type="protein sequence ID" value="CAG9804703.1"/>
    <property type="molecule type" value="Genomic_DNA"/>
</dbReference>
<dbReference type="GO" id="GO:0006606">
    <property type="term" value="P:protein import into nucleus"/>
    <property type="evidence" value="ECO:0007669"/>
    <property type="project" value="InterPro"/>
</dbReference>
<evidence type="ECO:0000256" key="1">
    <source>
        <dbReference type="ARBA" id="ARBA00004123"/>
    </source>
</evidence>
<gene>
    <name evidence="9" type="ORF">CHIRRI_LOCUS7582</name>
</gene>
<evidence type="ECO:0000256" key="7">
    <source>
        <dbReference type="ARBA" id="ARBA00023242"/>
    </source>
</evidence>
<protein>
    <recommendedName>
        <fullName evidence="8">TOG domain-containing protein</fullName>
    </recommendedName>
</protein>
<evidence type="ECO:0000256" key="4">
    <source>
        <dbReference type="ARBA" id="ARBA00022490"/>
    </source>
</evidence>
<dbReference type="InterPro" id="IPR034085">
    <property type="entry name" value="TOG"/>
</dbReference>
<dbReference type="InterPro" id="IPR011989">
    <property type="entry name" value="ARM-like"/>
</dbReference>
<dbReference type="InterPro" id="IPR057672">
    <property type="entry name" value="TPR_IPO4/5"/>
</dbReference>
<dbReference type="InterPro" id="IPR041653">
    <property type="entry name" value="Importin_rep_4"/>
</dbReference>
<dbReference type="Pfam" id="PF13513">
    <property type="entry name" value="HEAT_EZ"/>
    <property type="match status" value="1"/>
</dbReference>
<dbReference type="PANTHER" id="PTHR10527">
    <property type="entry name" value="IMPORTIN BETA"/>
    <property type="match status" value="1"/>
</dbReference>
<feature type="domain" description="TOG" evidence="8">
    <location>
        <begin position="353"/>
        <end position="593"/>
    </location>
</feature>
<dbReference type="GO" id="GO:0005737">
    <property type="term" value="C:cytoplasm"/>
    <property type="evidence" value="ECO:0007669"/>
    <property type="project" value="UniProtKB-SubCell"/>
</dbReference>
<keyword evidence="4" id="KW-0963">Cytoplasm</keyword>
<dbReference type="SUPFAM" id="SSF48371">
    <property type="entry name" value="ARM repeat"/>
    <property type="match status" value="1"/>
</dbReference>